<evidence type="ECO:0000313" key="1">
    <source>
        <dbReference type="EMBL" id="MBD2319673.1"/>
    </source>
</evidence>
<dbReference type="InterPro" id="IPR029058">
    <property type="entry name" value="AB_hydrolase_fold"/>
</dbReference>
<keyword evidence="1" id="KW-0378">Hydrolase</keyword>
<comment type="caution">
    <text evidence="1">The sequence shown here is derived from an EMBL/GenBank/DDBJ whole genome shotgun (WGS) entry which is preliminary data.</text>
</comment>
<accession>A0ABR8CG20</accession>
<keyword evidence="2" id="KW-1185">Reference proteome</keyword>
<dbReference type="EMBL" id="JACJQY010000060">
    <property type="protein sequence ID" value="MBD2319673.1"/>
    <property type="molecule type" value="Genomic_DNA"/>
</dbReference>
<dbReference type="PANTHER" id="PTHR36513">
    <property type="entry name" value="ABC TRANSMEMBRANE TYPE-1 DOMAIN-CONTAINING PROTEIN"/>
    <property type="match status" value="1"/>
</dbReference>
<organism evidence="1 2">
    <name type="scientific">Phormidium tenue FACHB-1050</name>
    <dbReference type="NCBI Taxonomy" id="2692857"/>
    <lineage>
        <taxon>Bacteria</taxon>
        <taxon>Bacillati</taxon>
        <taxon>Cyanobacteriota</taxon>
        <taxon>Cyanophyceae</taxon>
        <taxon>Oscillatoriophycideae</taxon>
        <taxon>Oscillatoriales</taxon>
        <taxon>Oscillatoriaceae</taxon>
        <taxon>Phormidium</taxon>
    </lineage>
</organism>
<dbReference type="PANTHER" id="PTHR36513:SF1">
    <property type="entry name" value="TRANSMEMBRANE PROTEIN"/>
    <property type="match status" value="1"/>
</dbReference>
<proteinExistence type="predicted"/>
<dbReference type="Pfam" id="PF05990">
    <property type="entry name" value="DUF900"/>
    <property type="match status" value="1"/>
</dbReference>
<name>A0ABR8CG20_9CYAN</name>
<dbReference type="GO" id="GO:0016787">
    <property type="term" value="F:hydrolase activity"/>
    <property type="evidence" value="ECO:0007669"/>
    <property type="project" value="UniProtKB-KW"/>
</dbReference>
<dbReference type="Gene3D" id="3.40.50.1820">
    <property type="entry name" value="alpha/beta hydrolase"/>
    <property type="match status" value="1"/>
</dbReference>
<dbReference type="SUPFAM" id="SSF53474">
    <property type="entry name" value="alpha/beta-Hydrolases"/>
    <property type="match status" value="1"/>
</dbReference>
<dbReference type="InterPro" id="IPR010297">
    <property type="entry name" value="DUF900_hydrolase"/>
</dbReference>
<evidence type="ECO:0000313" key="2">
    <source>
        <dbReference type="Proteomes" id="UP000618445"/>
    </source>
</evidence>
<protein>
    <submittedName>
        <fullName evidence="1">Alpha/beta hydrolase</fullName>
    </submittedName>
</protein>
<dbReference type="RefSeq" id="WP_190581913.1">
    <property type="nucleotide sequence ID" value="NZ_CAWPQU010000057.1"/>
</dbReference>
<dbReference type="Proteomes" id="UP000618445">
    <property type="component" value="Unassembled WGS sequence"/>
</dbReference>
<sequence>MSSKLNPIRFFATNRDLDNLGRDANRDDRIRLQQGGYHWVDMKKYMAHYLTTTDPTTMPPDAIVQNSQEIVFDNFLSKPTIKRIIIGIHGFNVPFHGALTSFSLLADTLNITLKKHNTTLITEPSADLGNGDLTAFVGFSWPSNGKVLDYLSDRAEAVQTAPALANLIGYIRTQNPEAKIHIIAHSMGNYLACNMLKGLINETFKPILFSDNAEIKDKIEQQLKRIDKGGKDMFFIDRYLMLAPDVERREVTQCDIDGDKSSYLGPFYAGIKHLVSETHLFYSRYDNALKASVVEKDLIQETLQKGKEIFTGQDLQKRWEHSLGLNPLPSLVPDNMYSHNATVLTNRAIDHGDYFDAIAVAEKIAEIIMSAV</sequence>
<gene>
    <name evidence="1" type="ORF">H6G05_22900</name>
</gene>
<reference evidence="1 2" key="1">
    <citation type="journal article" date="2020" name="ISME J.">
        <title>Comparative genomics reveals insights into cyanobacterial evolution and habitat adaptation.</title>
        <authorList>
            <person name="Chen M.Y."/>
            <person name="Teng W.K."/>
            <person name="Zhao L."/>
            <person name="Hu C.X."/>
            <person name="Zhou Y.K."/>
            <person name="Han B.P."/>
            <person name="Song L.R."/>
            <person name="Shu W.S."/>
        </authorList>
    </citation>
    <scope>NUCLEOTIDE SEQUENCE [LARGE SCALE GENOMIC DNA]</scope>
    <source>
        <strain evidence="1 2">FACHB-1050</strain>
    </source>
</reference>